<comment type="caution">
    <text evidence="1">The sequence shown here is derived from an EMBL/GenBank/DDBJ whole genome shotgun (WGS) entry which is preliminary data.</text>
</comment>
<reference evidence="1 2" key="1">
    <citation type="journal article" date="2015" name="PLoS ONE">
        <title>Rice-Infecting Pseudomonas Genomes Are Highly Accessorized and Harbor Multiple Putative Virulence Mechanisms to Cause Sheath Brown Rot.</title>
        <authorList>
            <person name="Quibod I.L."/>
            <person name="Grande G."/>
            <person name="Oreiro E.G."/>
            <person name="Borja F.N."/>
            <person name="Dossa G.S."/>
            <person name="Mauleon R."/>
            <person name="Cruz C.V."/>
            <person name="Oliva R."/>
        </authorList>
    </citation>
    <scope>NUCLEOTIDE SEQUENCE [LARGE SCALE GENOMIC DNA]</scope>
    <source>
        <strain evidence="1 2">IRRI 6609</strain>
    </source>
</reference>
<dbReference type="EMBL" id="JSYZ01000007">
    <property type="protein sequence ID" value="KPA91375.1"/>
    <property type="molecule type" value="Genomic_DNA"/>
</dbReference>
<gene>
    <name evidence="1" type="ORF">PF66_02258</name>
</gene>
<dbReference type="InterPro" id="IPR009363">
    <property type="entry name" value="Phage_Mu_Gp16"/>
</dbReference>
<protein>
    <submittedName>
        <fullName evidence="1">Mu-like prophage protein gp16</fullName>
    </submittedName>
</protein>
<dbReference type="PATRIC" id="fig|50340.43.peg.5628"/>
<sequence>MMNRRNQQLSKIHIAKKELSLDDETYRALLSRVTGKSSAKDLSPTQIAAVLAEFERLGWQQKKGRAKPKPTADRAKLVGKIEAQLAEAGRPWEYGDGMAKRMYQVERLEWLDSVQLRGVVTALAKDAQRNGRRQ</sequence>
<dbReference type="Proteomes" id="UP000037931">
    <property type="component" value="Unassembled WGS sequence"/>
</dbReference>
<name>A0A0N0E4K1_9PSED</name>
<evidence type="ECO:0000313" key="2">
    <source>
        <dbReference type="Proteomes" id="UP000037931"/>
    </source>
</evidence>
<evidence type="ECO:0000313" key="1">
    <source>
        <dbReference type="EMBL" id="KPA91375.1"/>
    </source>
</evidence>
<keyword evidence="2" id="KW-1185">Reference proteome</keyword>
<accession>A0A0N0E4K1</accession>
<dbReference type="Pfam" id="PF06252">
    <property type="entry name" value="GemA"/>
    <property type="match status" value="1"/>
</dbReference>
<dbReference type="AlphaFoldDB" id="A0A0N0E4K1"/>
<dbReference type="STRING" id="50340.PF66_02258"/>
<proteinExistence type="predicted"/>
<organism evidence="1 2">
    <name type="scientific">Pseudomonas asplenii</name>
    <dbReference type="NCBI Taxonomy" id="53407"/>
    <lineage>
        <taxon>Bacteria</taxon>
        <taxon>Pseudomonadati</taxon>
        <taxon>Pseudomonadota</taxon>
        <taxon>Gammaproteobacteria</taxon>
        <taxon>Pseudomonadales</taxon>
        <taxon>Pseudomonadaceae</taxon>
        <taxon>Pseudomonas</taxon>
    </lineage>
</organism>